<comment type="caution">
    <text evidence="1">The sequence shown here is derived from an EMBL/GenBank/DDBJ whole genome shotgun (WGS) entry which is preliminary data.</text>
</comment>
<reference evidence="1 2" key="1">
    <citation type="journal article" date="2018" name="Nat. Biotechnol.">
        <title>A standardized bacterial taxonomy based on genome phylogeny substantially revises the tree of life.</title>
        <authorList>
            <person name="Parks D.H."/>
            <person name="Chuvochina M."/>
            <person name="Waite D.W."/>
            <person name="Rinke C."/>
            <person name="Skarshewski A."/>
            <person name="Chaumeil P.A."/>
            <person name="Hugenholtz P."/>
        </authorList>
    </citation>
    <scope>NUCLEOTIDE SEQUENCE [LARGE SCALE GENOMIC DNA]</scope>
    <source>
        <strain evidence="1">UBA9375</strain>
    </source>
</reference>
<dbReference type="SUPFAM" id="SSF55961">
    <property type="entry name" value="Bet v1-like"/>
    <property type="match status" value="1"/>
</dbReference>
<proteinExistence type="predicted"/>
<dbReference type="InterPro" id="IPR023393">
    <property type="entry name" value="START-like_dom_sf"/>
</dbReference>
<protein>
    <recommendedName>
        <fullName evidence="3">Polyketide cyclase / dehydrase and lipid transport</fullName>
    </recommendedName>
</protein>
<evidence type="ECO:0008006" key="3">
    <source>
        <dbReference type="Google" id="ProtNLM"/>
    </source>
</evidence>
<dbReference type="EMBL" id="DQAY01000152">
    <property type="protein sequence ID" value="HCO26194.1"/>
    <property type="molecule type" value="Genomic_DNA"/>
</dbReference>
<dbReference type="AlphaFoldDB" id="A0A3D3RBG2"/>
<evidence type="ECO:0000313" key="2">
    <source>
        <dbReference type="Proteomes" id="UP000263642"/>
    </source>
</evidence>
<accession>A0A3D3RBG2</accession>
<gene>
    <name evidence="1" type="ORF">DIT97_25410</name>
</gene>
<organism evidence="1 2">
    <name type="scientific">Gimesia maris</name>
    <dbReference type="NCBI Taxonomy" id="122"/>
    <lineage>
        <taxon>Bacteria</taxon>
        <taxon>Pseudomonadati</taxon>
        <taxon>Planctomycetota</taxon>
        <taxon>Planctomycetia</taxon>
        <taxon>Planctomycetales</taxon>
        <taxon>Planctomycetaceae</taxon>
        <taxon>Gimesia</taxon>
    </lineage>
</organism>
<name>A0A3D3RBG2_9PLAN</name>
<sequence length="159" mass="18168">MELCFEQTVPADRETLFRFHEDPAHLGLLLAEWPGFRLLRHAGHIQPGAETWVEQCVAGCLPVVMGFRHDLYEPGHRFGETLIHGPFSRFSHIHEFEETSAGTIVRDVLNVELAWQFGGALVTRTFLVKNLRAAFAFRHRSLLRLVDSDVVSRFVTETE</sequence>
<evidence type="ECO:0000313" key="1">
    <source>
        <dbReference type="EMBL" id="HCO26194.1"/>
    </source>
</evidence>
<dbReference type="Gene3D" id="3.30.530.20">
    <property type="match status" value="1"/>
</dbReference>
<dbReference type="Proteomes" id="UP000263642">
    <property type="component" value="Unassembled WGS sequence"/>
</dbReference>